<dbReference type="InterPro" id="IPR038765">
    <property type="entry name" value="Papain-like_cys_pep_sf"/>
</dbReference>
<organism evidence="5 6">
    <name type="scientific">Rotaria magnacalcarata</name>
    <dbReference type="NCBI Taxonomy" id="392030"/>
    <lineage>
        <taxon>Eukaryota</taxon>
        <taxon>Metazoa</taxon>
        <taxon>Spiralia</taxon>
        <taxon>Gnathifera</taxon>
        <taxon>Rotifera</taxon>
        <taxon>Eurotatoria</taxon>
        <taxon>Bdelloidea</taxon>
        <taxon>Philodinida</taxon>
        <taxon>Philodinidae</taxon>
        <taxon>Rotaria</taxon>
    </lineage>
</organism>
<dbReference type="SMART" id="SM00848">
    <property type="entry name" value="Inhibitor_I29"/>
    <property type="match status" value="1"/>
</dbReference>
<name>A0A8S2LA88_9BILA</name>
<dbReference type="SUPFAM" id="SSF54001">
    <property type="entry name" value="Cysteine proteinases"/>
    <property type="match status" value="1"/>
</dbReference>
<dbReference type="Pfam" id="PF00112">
    <property type="entry name" value="Peptidase_C1"/>
    <property type="match status" value="2"/>
</dbReference>
<sequence length="278" mass="31397">MHELVSNETFFRTMFQSFRNHHPRQYPAPRNESTHYQIFRERLTDVITNNLQSSPTFTVGINKFSDWTPYELEVLRGNRPPSSTARTKRISMNSFGTQQTSASSKRTNAPTSTTFDYTTQVSALNSNTHIIGPVRDQGQCGSCYTFVIIALFEAQHAFHYGLPVNMSDLQIVDCSTHDYASIGGYFDTSFDYVKSYDWYIDINLIYPYKDCSGRTTSSCPVEPNSANTTMTTFKSYTGGIFQTSGCTTSANNNNHAMVIVGYGYGSVKKLAYWKLRNS</sequence>
<evidence type="ECO:0000259" key="3">
    <source>
        <dbReference type="SMART" id="SM00645"/>
    </source>
</evidence>
<gene>
    <name evidence="5" type="ORF">SMN809_LOCUS6358</name>
</gene>
<feature type="region of interest" description="Disordered" evidence="2">
    <location>
        <begin position="75"/>
        <end position="111"/>
    </location>
</feature>
<proteinExistence type="inferred from homology"/>
<dbReference type="GO" id="GO:0008234">
    <property type="term" value="F:cysteine-type peptidase activity"/>
    <property type="evidence" value="ECO:0007669"/>
    <property type="project" value="InterPro"/>
</dbReference>
<comment type="caution">
    <text evidence="5">The sequence shown here is derived from an EMBL/GenBank/DDBJ whole genome shotgun (WGS) entry which is preliminary data.</text>
</comment>
<comment type="similarity">
    <text evidence="1">Belongs to the peptidase C1 family.</text>
</comment>
<protein>
    <recommendedName>
        <fullName evidence="7">Peptidase C1A papain C-terminal domain-containing protein</fullName>
    </recommendedName>
</protein>
<dbReference type="SMART" id="SM00645">
    <property type="entry name" value="Pept_C1"/>
    <property type="match status" value="1"/>
</dbReference>
<evidence type="ECO:0000259" key="4">
    <source>
        <dbReference type="SMART" id="SM00848"/>
    </source>
</evidence>
<dbReference type="PROSITE" id="PS00639">
    <property type="entry name" value="THIOL_PROTEASE_HIS"/>
    <property type="match status" value="1"/>
</dbReference>
<evidence type="ECO:0008006" key="7">
    <source>
        <dbReference type="Google" id="ProtNLM"/>
    </source>
</evidence>
<feature type="domain" description="Cathepsin propeptide inhibitor" evidence="4">
    <location>
        <begin position="15"/>
        <end position="72"/>
    </location>
</feature>
<dbReference type="InterPro" id="IPR000668">
    <property type="entry name" value="Peptidase_C1A_C"/>
</dbReference>
<dbReference type="Gene3D" id="3.90.70.10">
    <property type="entry name" value="Cysteine proteinases"/>
    <property type="match status" value="2"/>
</dbReference>
<dbReference type="GO" id="GO:0006508">
    <property type="term" value="P:proteolysis"/>
    <property type="evidence" value="ECO:0007669"/>
    <property type="project" value="InterPro"/>
</dbReference>
<dbReference type="AlphaFoldDB" id="A0A8S2LA88"/>
<evidence type="ECO:0000313" key="6">
    <source>
        <dbReference type="Proteomes" id="UP000676336"/>
    </source>
</evidence>
<accession>A0A8S2LA88</accession>
<dbReference type="InterPro" id="IPR013128">
    <property type="entry name" value="Peptidase_C1A"/>
</dbReference>
<evidence type="ECO:0000256" key="1">
    <source>
        <dbReference type="ARBA" id="ARBA00008455"/>
    </source>
</evidence>
<evidence type="ECO:0000256" key="2">
    <source>
        <dbReference type="SAM" id="MobiDB-lite"/>
    </source>
</evidence>
<feature type="domain" description="Peptidase C1A papain C-terminal" evidence="3">
    <location>
        <begin position="117"/>
        <end position="278"/>
    </location>
</feature>
<feature type="compositionally biased region" description="Polar residues" evidence="2">
    <location>
        <begin position="80"/>
        <end position="111"/>
    </location>
</feature>
<dbReference type="InterPro" id="IPR025660">
    <property type="entry name" value="Pept_his_AS"/>
</dbReference>
<dbReference type="Proteomes" id="UP000676336">
    <property type="component" value="Unassembled WGS sequence"/>
</dbReference>
<dbReference type="Pfam" id="PF08246">
    <property type="entry name" value="Inhibitor_I29"/>
    <property type="match status" value="1"/>
</dbReference>
<dbReference type="PRINTS" id="PR00705">
    <property type="entry name" value="PAPAIN"/>
</dbReference>
<reference evidence="5" key="1">
    <citation type="submission" date="2021-02" db="EMBL/GenBank/DDBJ databases">
        <authorList>
            <person name="Nowell W R."/>
        </authorList>
    </citation>
    <scope>NUCLEOTIDE SEQUENCE</scope>
</reference>
<dbReference type="EMBL" id="CAJOBI010001708">
    <property type="protein sequence ID" value="CAF3895609.1"/>
    <property type="molecule type" value="Genomic_DNA"/>
</dbReference>
<dbReference type="InterPro" id="IPR013201">
    <property type="entry name" value="Prot_inhib_I29"/>
</dbReference>
<dbReference type="PANTHER" id="PTHR12411">
    <property type="entry name" value="CYSTEINE PROTEASE FAMILY C1-RELATED"/>
    <property type="match status" value="1"/>
</dbReference>
<evidence type="ECO:0000313" key="5">
    <source>
        <dbReference type="EMBL" id="CAF3895609.1"/>
    </source>
</evidence>